<keyword evidence="1" id="KW-0378">Hydrolase</keyword>
<dbReference type="EMBL" id="MU267325">
    <property type="protein sequence ID" value="KAH7917043.1"/>
    <property type="molecule type" value="Genomic_DNA"/>
</dbReference>
<gene>
    <name evidence="1" type="ORF">BV22DRAFT_1135752</name>
</gene>
<protein>
    <submittedName>
        <fullName evidence="1">P-loop containing nucleoside triphosphate hydrolase protein</fullName>
    </submittedName>
</protein>
<keyword evidence="2" id="KW-1185">Reference proteome</keyword>
<name>A0ACB8AW22_9AGAM</name>
<sequence length="453" mass="51345">MGSTSQHNRSTVPSLSNIRDKTQTVFGRRPCLWQAKVAQAFLSRDRDILCIAGTGQGKTLSFWMPLLFKENSIQIVVTPLNLLGKQNVESLQKAGISAISIHSETATPQNFRAIENLEYRVVIVSPEQIMKDGGGFEELFKKPLFTSHIMGIIFDEAHCVTSWGEFRPEYKELGRLRFILPHEIPFLVTSATLSSAALQDVKKLLHIRSGNQLVTIHRTTDRPNIKIGVRQIKYPLNSYADLAFLVPDQWEDRHPPPPKFLIFFDDINEAIEAAKYLRERLPPALRDKIKWFNSDMTTDFKNTEIDNFTNGDTWGLCTTESFGMGIDIPDIKLVIQWRATCSLATLWQRFGRAVRERLLEGTAILFAEKDLFDKVRRVREEKKNNKKRKQKTKDAPLPPAKRPATTVPSSPSLPIPPTRNGPEALQDNEYDASDSSDEDVEVVVTPVMSLVFI</sequence>
<organism evidence="1 2">
    <name type="scientific">Leucogyrophana mollusca</name>
    <dbReference type="NCBI Taxonomy" id="85980"/>
    <lineage>
        <taxon>Eukaryota</taxon>
        <taxon>Fungi</taxon>
        <taxon>Dikarya</taxon>
        <taxon>Basidiomycota</taxon>
        <taxon>Agaricomycotina</taxon>
        <taxon>Agaricomycetes</taxon>
        <taxon>Agaricomycetidae</taxon>
        <taxon>Boletales</taxon>
        <taxon>Boletales incertae sedis</taxon>
        <taxon>Leucogyrophana</taxon>
    </lineage>
</organism>
<accession>A0ACB8AW22</accession>
<proteinExistence type="predicted"/>
<comment type="caution">
    <text evidence="1">The sequence shown here is derived from an EMBL/GenBank/DDBJ whole genome shotgun (WGS) entry which is preliminary data.</text>
</comment>
<evidence type="ECO:0000313" key="2">
    <source>
        <dbReference type="Proteomes" id="UP000790709"/>
    </source>
</evidence>
<dbReference type="Proteomes" id="UP000790709">
    <property type="component" value="Unassembled WGS sequence"/>
</dbReference>
<reference evidence="1" key="1">
    <citation type="journal article" date="2021" name="New Phytol.">
        <title>Evolutionary innovations through gain and loss of genes in the ectomycorrhizal Boletales.</title>
        <authorList>
            <person name="Wu G."/>
            <person name="Miyauchi S."/>
            <person name="Morin E."/>
            <person name="Kuo A."/>
            <person name="Drula E."/>
            <person name="Varga T."/>
            <person name="Kohler A."/>
            <person name="Feng B."/>
            <person name="Cao Y."/>
            <person name="Lipzen A."/>
            <person name="Daum C."/>
            <person name="Hundley H."/>
            <person name="Pangilinan J."/>
            <person name="Johnson J."/>
            <person name="Barry K."/>
            <person name="LaButti K."/>
            <person name="Ng V."/>
            <person name="Ahrendt S."/>
            <person name="Min B."/>
            <person name="Choi I.G."/>
            <person name="Park H."/>
            <person name="Plett J.M."/>
            <person name="Magnuson J."/>
            <person name="Spatafora J.W."/>
            <person name="Nagy L.G."/>
            <person name="Henrissat B."/>
            <person name="Grigoriev I.V."/>
            <person name="Yang Z.L."/>
            <person name="Xu J."/>
            <person name="Martin F.M."/>
        </authorList>
    </citation>
    <scope>NUCLEOTIDE SEQUENCE</scope>
    <source>
        <strain evidence="1">KUC20120723A-06</strain>
    </source>
</reference>
<evidence type="ECO:0000313" key="1">
    <source>
        <dbReference type="EMBL" id="KAH7917043.1"/>
    </source>
</evidence>